<dbReference type="Proteomes" id="UP000244093">
    <property type="component" value="Unassembled WGS sequence"/>
</dbReference>
<name>A0A2R7Y3Z1_9CREN</name>
<dbReference type="GO" id="GO:0005737">
    <property type="term" value="C:cytoplasm"/>
    <property type="evidence" value="ECO:0007669"/>
    <property type="project" value="TreeGrafter"/>
</dbReference>
<dbReference type="EMBL" id="NBVN01000004">
    <property type="protein sequence ID" value="PUA32271.1"/>
    <property type="molecule type" value="Genomic_DNA"/>
</dbReference>
<comment type="caution">
    <text evidence="3">The sequence shown here is derived from an EMBL/GenBank/DDBJ whole genome shotgun (WGS) entry which is preliminary data.</text>
</comment>
<comment type="similarity">
    <text evidence="1">Belongs to the HesA/MoeB/ThiF family.</text>
</comment>
<dbReference type="CDD" id="cd00757">
    <property type="entry name" value="ThiF_MoeB_HesA_family"/>
    <property type="match status" value="1"/>
</dbReference>
<protein>
    <recommendedName>
        <fullName evidence="2">THIF-type NAD/FAD binding fold domain-containing protein</fullName>
    </recommendedName>
</protein>
<dbReference type="InterPro" id="IPR045886">
    <property type="entry name" value="ThiF/MoeB/HesA"/>
</dbReference>
<dbReference type="PANTHER" id="PTHR10953">
    <property type="entry name" value="UBIQUITIN-ACTIVATING ENZYME E1"/>
    <property type="match status" value="1"/>
</dbReference>
<dbReference type="AlphaFoldDB" id="A0A2R7Y3Z1"/>
<dbReference type="GO" id="GO:0016779">
    <property type="term" value="F:nucleotidyltransferase activity"/>
    <property type="evidence" value="ECO:0007669"/>
    <property type="project" value="TreeGrafter"/>
</dbReference>
<dbReference type="GO" id="GO:0004792">
    <property type="term" value="F:thiosulfate-cyanide sulfurtransferase activity"/>
    <property type="evidence" value="ECO:0007669"/>
    <property type="project" value="TreeGrafter"/>
</dbReference>
<evidence type="ECO:0000256" key="1">
    <source>
        <dbReference type="ARBA" id="ARBA00009919"/>
    </source>
</evidence>
<evidence type="ECO:0000259" key="2">
    <source>
        <dbReference type="Pfam" id="PF00899"/>
    </source>
</evidence>
<dbReference type="PANTHER" id="PTHR10953:SF102">
    <property type="entry name" value="ADENYLYLTRANSFERASE AND SULFURTRANSFERASE MOCS3"/>
    <property type="match status" value="1"/>
</dbReference>
<accession>A0A2R7Y3Z1</accession>
<dbReference type="InterPro" id="IPR035985">
    <property type="entry name" value="Ubiquitin-activating_enz"/>
</dbReference>
<dbReference type="Pfam" id="PF00899">
    <property type="entry name" value="ThiF"/>
    <property type="match status" value="1"/>
</dbReference>
<gene>
    <name evidence="3" type="ORF">B7O98_06290</name>
</gene>
<evidence type="ECO:0000313" key="3">
    <source>
        <dbReference type="EMBL" id="PUA32271.1"/>
    </source>
</evidence>
<dbReference type="SUPFAM" id="SSF69572">
    <property type="entry name" value="Activating enzymes of the ubiquitin-like proteins"/>
    <property type="match status" value="1"/>
</dbReference>
<organism evidence="3 4">
    <name type="scientific">Zestosphaera tikiterensis</name>
    <dbReference type="NCBI Taxonomy" id="1973259"/>
    <lineage>
        <taxon>Archaea</taxon>
        <taxon>Thermoproteota</taxon>
        <taxon>Thermoprotei</taxon>
        <taxon>Desulfurococcales</taxon>
        <taxon>Desulfurococcaceae</taxon>
        <taxon>Zestosphaera</taxon>
    </lineage>
</organism>
<reference evidence="3 4" key="1">
    <citation type="journal article" date="2018" name="Syst. Appl. Microbiol.">
        <title>A new symbiotic nanoarchaeote (Candidatus Nanoclepta minutus) and its host (Zestosphaera tikiterensis gen. nov., sp. nov.) from a New Zealand hot spring.</title>
        <authorList>
            <person name="St John E."/>
            <person name="Liu Y."/>
            <person name="Podar M."/>
            <person name="Stott M.B."/>
            <person name="Meneghin J."/>
            <person name="Chen Z."/>
            <person name="Lagutin K."/>
            <person name="Mitchell K."/>
            <person name="Reysenbach A.L."/>
        </authorList>
    </citation>
    <scope>NUCLEOTIDE SEQUENCE [LARGE SCALE GENOMIC DNA]</scope>
    <source>
        <strain evidence="3">NZ3</strain>
    </source>
</reference>
<proteinExistence type="inferred from homology"/>
<dbReference type="FunFam" id="3.40.50.720:FF:000080">
    <property type="entry name" value="Thiazole biosynthesis adenylyltransferase ThiF"/>
    <property type="match status" value="1"/>
</dbReference>
<feature type="domain" description="THIF-type NAD/FAD binding fold" evidence="2">
    <location>
        <begin position="8"/>
        <end position="238"/>
    </location>
</feature>
<dbReference type="GO" id="GO:0008641">
    <property type="term" value="F:ubiquitin-like modifier activating enzyme activity"/>
    <property type="evidence" value="ECO:0007669"/>
    <property type="project" value="InterPro"/>
</dbReference>
<sequence>MAEVFERYLRQVEVLGFEGQEKLRRAKVVVVGVGGLGSVVSLYLTAAGVGELVLVDNGYLELSNLNRQILYNEEDLGKPKALTAAEKLSKLNSEVRVRGIQADVGSEEVVDEVRSATLVIDCLDNWRSRLILDKIAWDSKKPLIHGGISEFYGQVTTIVPEVTTCLKCLLGIDEKVREEKPPQVLGPTPGVVGAIEAMEAIKYLTGRGELLINKLLVIDLKRMEFTTLKIFGRENCTC</sequence>
<dbReference type="Gene3D" id="3.40.50.720">
    <property type="entry name" value="NAD(P)-binding Rossmann-like Domain"/>
    <property type="match status" value="1"/>
</dbReference>
<evidence type="ECO:0000313" key="4">
    <source>
        <dbReference type="Proteomes" id="UP000244093"/>
    </source>
</evidence>
<dbReference type="InterPro" id="IPR000594">
    <property type="entry name" value="ThiF_NAD_FAD-bd"/>
</dbReference>